<dbReference type="InterPro" id="IPR052158">
    <property type="entry name" value="INH-QAR"/>
</dbReference>
<evidence type="ECO:0000256" key="2">
    <source>
        <dbReference type="ARBA" id="ARBA00023125"/>
    </source>
</evidence>
<dbReference type="SMART" id="SM00342">
    <property type="entry name" value="HTH_ARAC"/>
    <property type="match status" value="1"/>
</dbReference>
<dbReference type="PROSITE" id="PS01124">
    <property type="entry name" value="HTH_ARAC_FAMILY_2"/>
    <property type="match status" value="1"/>
</dbReference>
<evidence type="ECO:0000313" key="6">
    <source>
        <dbReference type="EMBL" id="SDD65748.1"/>
    </source>
</evidence>
<dbReference type="InterPro" id="IPR009057">
    <property type="entry name" value="Homeodomain-like_sf"/>
</dbReference>
<gene>
    <name evidence="6" type="ORF">SAMN05216505_110119</name>
</gene>
<dbReference type="AlphaFoldDB" id="A0A1G6WIX2"/>
<dbReference type="SUPFAM" id="SSF52317">
    <property type="entry name" value="Class I glutamine amidotransferase-like"/>
    <property type="match status" value="1"/>
</dbReference>
<name>A0A1G6WIX2_9ACTN</name>
<dbReference type="PANTHER" id="PTHR43130:SF3">
    <property type="entry name" value="HTH-TYPE TRANSCRIPTIONAL REGULATOR RV1931C"/>
    <property type="match status" value="1"/>
</dbReference>
<protein>
    <submittedName>
        <fullName evidence="6">Transcriptional regulator GlxA family, contains an amidase domain and an AraC-type DNA-binding HTH domain</fullName>
    </submittedName>
</protein>
<feature type="domain" description="HTH araC/xylS-type" evidence="5">
    <location>
        <begin position="210"/>
        <end position="308"/>
    </location>
</feature>
<dbReference type="EMBL" id="FMZK01000010">
    <property type="protein sequence ID" value="SDD65748.1"/>
    <property type="molecule type" value="Genomic_DNA"/>
</dbReference>
<keyword evidence="7" id="KW-1185">Reference proteome</keyword>
<keyword evidence="2 6" id="KW-0238">DNA-binding</keyword>
<evidence type="ECO:0000256" key="3">
    <source>
        <dbReference type="ARBA" id="ARBA00023163"/>
    </source>
</evidence>
<dbReference type="Proteomes" id="UP000182100">
    <property type="component" value="Unassembled WGS sequence"/>
</dbReference>
<dbReference type="Gene3D" id="3.40.50.880">
    <property type="match status" value="1"/>
</dbReference>
<keyword evidence="1" id="KW-0805">Transcription regulation</keyword>
<keyword evidence="3" id="KW-0804">Transcription</keyword>
<evidence type="ECO:0000259" key="5">
    <source>
        <dbReference type="PROSITE" id="PS01124"/>
    </source>
</evidence>
<dbReference type="CDD" id="cd03137">
    <property type="entry name" value="GATase1_AraC_1"/>
    <property type="match status" value="1"/>
</dbReference>
<sequence>MQTVALAATDGMLHFELSVAHEVFGTAPSGVAVPWYRLVVCGPGAVRFGRFRLEPDHGLDRLPYAGTVIVPGWADVDAEPPAELVDAVRAAHEAGARVASLCTGAFVLAAAGLLDGRRATTHWAHTGALAARCPGAEVDPDVLYVDNGSVLTSAGKAAAMDLCLHLVRRDHGAAVANAVARRLVVPPHRAGGQAQFVAAPVPDRDDHALAGLFPWVLERLDRPLTVEDLARRAGMSSRHLGRRFRAVTGTTPLRWLLTQRIRRAQELLETTGDSVDAIAAATGMGTAATLRRHFNRALGVPPDTYRRTFRSTRSGGEQGRGEQGHGEQGHGEQVPGKRGGGGGSAGNTTAGNISAPRRADHGVPTGITDGRDAPSGHNGQGTGRGYRASRREGV</sequence>
<dbReference type="InterPro" id="IPR002818">
    <property type="entry name" value="DJ-1/PfpI"/>
</dbReference>
<evidence type="ECO:0000256" key="4">
    <source>
        <dbReference type="SAM" id="MobiDB-lite"/>
    </source>
</evidence>
<organism evidence="6 7">
    <name type="scientific">Streptomyces prasinopilosus</name>
    <dbReference type="NCBI Taxonomy" id="67344"/>
    <lineage>
        <taxon>Bacteria</taxon>
        <taxon>Bacillati</taxon>
        <taxon>Actinomycetota</taxon>
        <taxon>Actinomycetes</taxon>
        <taxon>Kitasatosporales</taxon>
        <taxon>Streptomycetaceae</taxon>
        <taxon>Streptomyces</taxon>
    </lineage>
</organism>
<dbReference type="Pfam" id="PF12833">
    <property type="entry name" value="HTH_18"/>
    <property type="match status" value="1"/>
</dbReference>
<dbReference type="InterPro" id="IPR018062">
    <property type="entry name" value="HTH_AraC-typ_CS"/>
</dbReference>
<dbReference type="GO" id="GO:0003700">
    <property type="term" value="F:DNA-binding transcription factor activity"/>
    <property type="evidence" value="ECO:0007669"/>
    <property type="project" value="InterPro"/>
</dbReference>
<dbReference type="STRING" id="67344.SAMN05216505_110119"/>
<dbReference type="SUPFAM" id="SSF46689">
    <property type="entry name" value="Homeodomain-like"/>
    <property type="match status" value="2"/>
</dbReference>
<evidence type="ECO:0000313" key="7">
    <source>
        <dbReference type="Proteomes" id="UP000182100"/>
    </source>
</evidence>
<feature type="region of interest" description="Disordered" evidence="4">
    <location>
        <begin position="299"/>
        <end position="394"/>
    </location>
</feature>
<dbReference type="InterPro" id="IPR018060">
    <property type="entry name" value="HTH_AraC"/>
</dbReference>
<reference evidence="7" key="1">
    <citation type="submission" date="2016-10" db="EMBL/GenBank/DDBJ databases">
        <authorList>
            <person name="Varghese N."/>
            <person name="Submissions S."/>
        </authorList>
    </citation>
    <scope>NUCLEOTIDE SEQUENCE [LARGE SCALE GENOMIC DNA]</scope>
    <source>
        <strain evidence="7">CGMCC 4.3504</strain>
    </source>
</reference>
<dbReference type="GO" id="GO:0043565">
    <property type="term" value="F:sequence-specific DNA binding"/>
    <property type="evidence" value="ECO:0007669"/>
    <property type="project" value="InterPro"/>
</dbReference>
<accession>A0A1G6WIX2</accession>
<dbReference type="InterPro" id="IPR029062">
    <property type="entry name" value="Class_I_gatase-like"/>
</dbReference>
<dbReference type="PANTHER" id="PTHR43130">
    <property type="entry name" value="ARAC-FAMILY TRANSCRIPTIONAL REGULATOR"/>
    <property type="match status" value="1"/>
</dbReference>
<evidence type="ECO:0000256" key="1">
    <source>
        <dbReference type="ARBA" id="ARBA00023015"/>
    </source>
</evidence>
<proteinExistence type="predicted"/>
<dbReference type="Pfam" id="PF01965">
    <property type="entry name" value="DJ-1_PfpI"/>
    <property type="match status" value="1"/>
</dbReference>
<feature type="compositionally biased region" description="Basic and acidic residues" evidence="4">
    <location>
        <begin position="319"/>
        <end position="330"/>
    </location>
</feature>
<dbReference type="PROSITE" id="PS00041">
    <property type="entry name" value="HTH_ARAC_FAMILY_1"/>
    <property type="match status" value="1"/>
</dbReference>
<dbReference type="Gene3D" id="1.10.10.60">
    <property type="entry name" value="Homeodomain-like"/>
    <property type="match status" value="1"/>
</dbReference>